<dbReference type="PROSITE" id="PS50987">
    <property type="entry name" value="HTH_ARSR_2"/>
    <property type="match status" value="1"/>
</dbReference>
<evidence type="ECO:0000256" key="1">
    <source>
        <dbReference type="ARBA" id="ARBA00023015"/>
    </source>
</evidence>
<evidence type="ECO:0000259" key="4">
    <source>
        <dbReference type="PROSITE" id="PS50987"/>
    </source>
</evidence>
<keyword evidence="3" id="KW-0804">Transcription</keyword>
<sequence length="109" mass="12322">MDALAALADPVRRELVALLAHGEVAAGELADRFPVSRPAVSRHLRVLREAGLVTARAEGKRRLYALDPRPLRELDDWLEPYRDLWARRLDALDTEMARGRRERRTGDGA</sequence>
<dbReference type="OrthoDB" id="9806976at2"/>
<keyword evidence="1" id="KW-0805">Transcription regulation</keyword>
<dbReference type="InterPro" id="IPR001845">
    <property type="entry name" value="HTH_ArsR_DNA-bd_dom"/>
</dbReference>
<evidence type="ECO:0000256" key="3">
    <source>
        <dbReference type="ARBA" id="ARBA00023163"/>
    </source>
</evidence>
<dbReference type="NCBIfam" id="NF033788">
    <property type="entry name" value="HTH_metalloreg"/>
    <property type="match status" value="1"/>
</dbReference>
<reference evidence="5 6" key="1">
    <citation type="submission" date="2017-06" db="EMBL/GenBank/DDBJ databases">
        <authorList>
            <person name="Kim H.J."/>
            <person name="Triplett B.A."/>
        </authorList>
    </citation>
    <scope>NUCLEOTIDE SEQUENCE [LARGE SCALE GENOMIC DNA]</scope>
    <source>
        <strain evidence="5 6">DSM 44272</strain>
    </source>
</reference>
<dbReference type="GO" id="GO:0003700">
    <property type="term" value="F:DNA-binding transcription factor activity"/>
    <property type="evidence" value="ECO:0007669"/>
    <property type="project" value="InterPro"/>
</dbReference>
<gene>
    <name evidence="5" type="ORF">SAMN06272737_104200</name>
</gene>
<dbReference type="RefSeq" id="WP_089335579.1">
    <property type="nucleotide sequence ID" value="NZ_FZNO01000004.1"/>
</dbReference>
<dbReference type="GO" id="GO:0003677">
    <property type="term" value="F:DNA binding"/>
    <property type="evidence" value="ECO:0007669"/>
    <property type="project" value="UniProtKB-KW"/>
</dbReference>
<dbReference type="AlphaFoldDB" id="A0A238VS85"/>
<dbReference type="PANTHER" id="PTHR33154">
    <property type="entry name" value="TRANSCRIPTIONAL REGULATOR, ARSR FAMILY"/>
    <property type="match status" value="1"/>
</dbReference>
<dbReference type="PRINTS" id="PR00778">
    <property type="entry name" value="HTHARSR"/>
</dbReference>
<dbReference type="Proteomes" id="UP000198403">
    <property type="component" value="Unassembled WGS sequence"/>
</dbReference>
<dbReference type="SUPFAM" id="SSF46785">
    <property type="entry name" value="Winged helix' DNA-binding domain"/>
    <property type="match status" value="1"/>
</dbReference>
<evidence type="ECO:0000256" key="2">
    <source>
        <dbReference type="ARBA" id="ARBA00023125"/>
    </source>
</evidence>
<dbReference type="InterPro" id="IPR011991">
    <property type="entry name" value="ArsR-like_HTH"/>
</dbReference>
<protein>
    <submittedName>
        <fullName evidence="5">Transcriptional regulator, ArsR family</fullName>
    </submittedName>
</protein>
<keyword evidence="2" id="KW-0238">DNA-binding</keyword>
<organism evidence="5 6">
    <name type="scientific">Blastococcus mobilis</name>
    <dbReference type="NCBI Taxonomy" id="1938746"/>
    <lineage>
        <taxon>Bacteria</taxon>
        <taxon>Bacillati</taxon>
        <taxon>Actinomycetota</taxon>
        <taxon>Actinomycetes</taxon>
        <taxon>Geodermatophilales</taxon>
        <taxon>Geodermatophilaceae</taxon>
        <taxon>Blastococcus</taxon>
    </lineage>
</organism>
<feature type="domain" description="HTH arsR-type" evidence="4">
    <location>
        <begin position="1"/>
        <end position="86"/>
    </location>
</feature>
<dbReference type="InterPro" id="IPR051081">
    <property type="entry name" value="HTH_MetalResp_TranReg"/>
</dbReference>
<dbReference type="EMBL" id="FZNO01000004">
    <property type="protein sequence ID" value="SNR37007.1"/>
    <property type="molecule type" value="Genomic_DNA"/>
</dbReference>
<name>A0A238VS85_9ACTN</name>
<dbReference type="Gene3D" id="1.10.10.10">
    <property type="entry name" value="Winged helix-like DNA-binding domain superfamily/Winged helix DNA-binding domain"/>
    <property type="match status" value="1"/>
</dbReference>
<proteinExistence type="predicted"/>
<keyword evidence="6" id="KW-1185">Reference proteome</keyword>
<dbReference type="CDD" id="cd00090">
    <property type="entry name" value="HTH_ARSR"/>
    <property type="match status" value="1"/>
</dbReference>
<accession>A0A238VS85</accession>
<dbReference type="InterPro" id="IPR036390">
    <property type="entry name" value="WH_DNA-bd_sf"/>
</dbReference>
<dbReference type="SMART" id="SM00418">
    <property type="entry name" value="HTH_ARSR"/>
    <property type="match status" value="1"/>
</dbReference>
<evidence type="ECO:0000313" key="6">
    <source>
        <dbReference type="Proteomes" id="UP000198403"/>
    </source>
</evidence>
<evidence type="ECO:0000313" key="5">
    <source>
        <dbReference type="EMBL" id="SNR37007.1"/>
    </source>
</evidence>
<dbReference type="InterPro" id="IPR036388">
    <property type="entry name" value="WH-like_DNA-bd_sf"/>
</dbReference>
<dbReference type="Pfam" id="PF12840">
    <property type="entry name" value="HTH_20"/>
    <property type="match status" value="1"/>
</dbReference>
<dbReference type="PANTHER" id="PTHR33154:SF33">
    <property type="entry name" value="TRANSCRIPTIONAL REPRESSOR SDPR"/>
    <property type="match status" value="1"/>
</dbReference>